<evidence type="ECO:0000256" key="10">
    <source>
        <dbReference type="ARBA" id="ARBA00023004"/>
    </source>
</evidence>
<evidence type="ECO:0000256" key="12">
    <source>
        <dbReference type="PIRNR" id="PIRNR037219"/>
    </source>
</evidence>
<dbReference type="KEGG" id="mequ:KFV11_09395"/>
<dbReference type="RefSeq" id="WP_302054838.1">
    <property type="nucleotide sequence ID" value="NZ_CP073809.1"/>
</dbReference>
<sequence>MYAEAVEFIELMHRELNIPYTITAERLHSIESEIKATGTYHHTFEELDYGAKVAWRNSNRCIGRLFWDKLHVLDKRHLTAEAELLDAVVHHIDYATNSGKIRPTITIFPQGKAADAPFVIVNDQLVRYADDPIAGPLKQQVEQMTDSRSHILPLLYRYDGELKTFEIPADVIMEVPLVHPAYPAFSKLNLTWYAVPMISAMDLRIGGITYSCAPFNGWYMESEIASRNLLDTYRYDLLEQIADAFQLDRSTTVTYWRDKALVELNYAVYHSFKTAGVSIVDHYTASRQFEKFEQNELAEGRKVTGDWTWLIPPISPSLVHNFHKGYDNTYNNPNFYYRSKKSCPFLQQLEQ</sequence>
<evidence type="ECO:0000313" key="16">
    <source>
        <dbReference type="Proteomes" id="UP001057381"/>
    </source>
</evidence>
<evidence type="ECO:0000256" key="13">
    <source>
        <dbReference type="PIRSR" id="PIRSR037219-1"/>
    </source>
</evidence>
<keyword evidence="7 12" id="KW-0349">Heme</keyword>
<comment type="cofactor">
    <cofactor evidence="2 12 13">
        <name>heme</name>
        <dbReference type="ChEBI" id="CHEBI:30413"/>
    </cofactor>
</comment>
<dbReference type="InterPro" id="IPR044943">
    <property type="entry name" value="NOS_dom_1"/>
</dbReference>
<keyword evidence="9 12" id="KW-0560">Oxidoreductase</keyword>
<dbReference type="GO" id="GO:0046872">
    <property type="term" value="F:metal ion binding"/>
    <property type="evidence" value="ECO:0007669"/>
    <property type="project" value="UniProtKB-KW"/>
</dbReference>
<dbReference type="InterPro" id="IPR050607">
    <property type="entry name" value="NOS"/>
</dbReference>
<evidence type="ECO:0000256" key="5">
    <source>
        <dbReference type="ARBA" id="ARBA00012735"/>
    </source>
</evidence>
<accession>A0A9Q9BUY7</accession>
<feature type="binding site" description="axial binding residue" evidence="13">
    <location>
        <position position="61"/>
    </location>
    <ligand>
        <name>heme</name>
        <dbReference type="ChEBI" id="CHEBI:30413"/>
    </ligand>
    <ligandPart>
        <name>Fe</name>
        <dbReference type="ChEBI" id="CHEBI:18248"/>
    </ligandPart>
</feature>
<evidence type="ECO:0000256" key="9">
    <source>
        <dbReference type="ARBA" id="ARBA00023002"/>
    </source>
</evidence>
<dbReference type="Proteomes" id="UP001057381">
    <property type="component" value="Chromosome"/>
</dbReference>
<keyword evidence="8 12" id="KW-0479">Metal-binding</keyword>
<keyword evidence="10 12" id="KW-0408">Iron</keyword>
<proteinExistence type="inferred from homology"/>
<evidence type="ECO:0000256" key="11">
    <source>
        <dbReference type="ARBA" id="ARBA00048713"/>
    </source>
</evidence>
<gene>
    <name evidence="15" type="ORF">KFV11_09395</name>
</gene>
<comment type="subunit">
    <text evidence="12">Homodimer.</text>
</comment>
<dbReference type="GO" id="GO:0020037">
    <property type="term" value="F:heme binding"/>
    <property type="evidence" value="ECO:0007669"/>
    <property type="project" value="InterPro"/>
</dbReference>
<dbReference type="Gene3D" id="3.90.1230.10">
    <property type="entry name" value="Nitric Oxide Synthase, Chain A, domain 3"/>
    <property type="match status" value="1"/>
</dbReference>
<evidence type="ECO:0000256" key="4">
    <source>
        <dbReference type="ARBA" id="ARBA00005411"/>
    </source>
</evidence>
<dbReference type="AlphaFoldDB" id="A0A9Q9BUY7"/>
<dbReference type="InterPro" id="IPR017142">
    <property type="entry name" value="Nitric_oxide_synthase_Oase-su"/>
</dbReference>
<dbReference type="GO" id="GO:0006809">
    <property type="term" value="P:nitric oxide biosynthetic process"/>
    <property type="evidence" value="ECO:0007669"/>
    <property type="project" value="InterPro"/>
</dbReference>
<dbReference type="Gene3D" id="3.90.340.10">
    <property type="entry name" value="Nitric Oxide Synthase, Chain A, domain 1"/>
    <property type="match status" value="1"/>
</dbReference>
<evidence type="ECO:0000313" key="15">
    <source>
        <dbReference type="EMBL" id="UTH13433.1"/>
    </source>
</evidence>
<dbReference type="EC" id="1.14.14.47" evidence="5 12"/>
<protein>
    <recommendedName>
        <fullName evidence="6 12">Nitric oxide synthase oxygenase</fullName>
        <ecNumber evidence="5 12">1.14.14.47</ecNumber>
    </recommendedName>
</protein>
<comment type="cofactor">
    <cofactor evidence="1">
        <name>(6S)-5,6,7,8-tetrahydrofolate</name>
        <dbReference type="ChEBI" id="CHEBI:57453"/>
    </cofactor>
</comment>
<evidence type="ECO:0000256" key="6">
    <source>
        <dbReference type="ARBA" id="ARBA00018859"/>
    </source>
</evidence>
<dbReference type="EMBL" id="CP073809">
    <property type="protein sequence ID" value="UTH13433.1"/>
    <property type="molecule type" value="Genomic_DNA"/>
</dbReference>
<dbReference type="Pfam" id="PF02898">
    <property type="entry name" value="NO_synthase"/>
    <property type="match status" value="1"/>
</dbReference>
<evidence type="ECO:0000256" key="8">
    <source>
        <dbReference type="ARBA" id="ARBA00022723"/>
    </source>
</evidence>
<name>A0A9Q9BUY7_9STAP</name>
<comment type="catalytic activity">
    <reaction evidence="11">
        <text>3 reduced [flavodoxin] + 2 L-arginine + 4 O2 = 3 oxidized [flavodoxin] + 2 L-citrulline + 2 nitric oxide + 4 H2O + 5 H(+)</text>
        <dbReference type="Rhea" id="RHEA:52324"/>
        <dbReference type="Rhea" id="RHEA-COMP:10622"/>
        <dbReference type="Rhea" id="RHEA-COMP:10623"/>
        <dbReference type="ChEBI" id="CHEBI:15377"/>
        <dbReference type="ChEBI" id="CHEBI:15378"/>
        <dbReference type="ChEBI" id="CHEBI:15379"/>
        <dbReference type="ChEBI" id="CHEBI:16480"/>
        <dbReference type="ChEBI" id="CHEBI:32682"/>
        <dbReference type="ChEBI" id="CHEBI:57618"/>
        <dbReference type="ChEBI" id="CHEBI:57743"/>
        <dbReference type="ChEBI" id="CHEBI:58210"/>
        <dbReference type="EC" id="1.14.14.47"/>
    </reaction>
</comment>
<dbReference type="InterPro" id="IPR036119">
    <property type="entry name" value="NOS_N_sf"/>
</dbReference>
<dbReference type="InterPro" id="IPR044944">
    <property type="entry name" value="NOS_dom_3"/>
</dbReference>
<dbReference type="PANTHER" id="PTHR43410">
    <property type="entry name" value="NITRIC OXIDE SYNTHASE OXYGENASE"/>
    <property type="match status" value="1"/>
</dbReference>
<comment type="similarity">
    <text evidence="4 12">Belongs to the NOS family. Bacterial NOS oxygenase subfamily.</text>
</comment>
<feature type="domain" description="Nitric oxide synthase (NOS)" evidence="14">
    <location>
        <begin position="60"/>
        <end position="67"/>
    </location>
</feature>
<dbReference type="GO" id="GO:0004517">
    <property type="term" value="F:nitric-oxide synthase activity"/>
    <property type="evidence" value="ECO:0007669"/>
    <property type="project" value="InterPro"/>
</dbReference>
<organism evidence="15 16">
    <name type="scientific">Macrococcus equipercicus</name>
    <dbReference type="NCBI Taxonomy" id="69967"/>
    <lineage>
        <taxon>Bacteria</taxon>
        <taxon>Bacillati</taxon>
        <taxon>Bacillota</taxon>
        <taxon>Bacilli</taxon>
        <taxon>Bacillales</taxon>
        <taxon>Staphylococcaceae</taxon>
        <taxon>Macrococcus</taxon>
    </lineage>
</organism>
<dbReference type="Gene3D" id="3.90.440.10">
    <property type="entry name" value="Nitric Oxide Synthase,Heme Domain,Chain A domain 2"/>
    <property type="match status" value="1"/>
</dbReference>
<comment type="function">
    <text evidence="3 12">Catalyzes the production of nitric oxide.</text>
</comment>
<comment type="miscellaneous">
    <text evidence="12">This protein is similar to the oxygenase domain of eukaryotic nitric oxide synthases but lacks the reductase domain which, in eukaryotes, is responsible for transfer of electrons to the ferric heme during nitric oxide synthesis.</text>
</comment>
<dbReference type="SUPFAM" id="SSF56512">
    <property type="entry name" value="Nitric oxide (NO) synthase oxygenase domain"/>
    <property type="match status" value="1"/>
</dbReference>
<evidence type="ECO:0000259" key="14">
    <source>
        <dbReference type="PROSITE" id="PS60001"/>
    </source>
</evidence>
<dbReference type="PANTHER" id="PTHR43410:SF1">
    <property type="entry name" value="NITRIC OXIDE SYNTHASE"/>
    <property type="match status" value="1"/>
</dbReference>
<dbReference type="PIRSF" id="PIRSF037219">
    <property type="entry name" value="NOS_oxygenase"/>
    <property type="match status" value="1"/>
</dbReference>
<dbReference type="PROSITE" id="PS60001">
    <property type="entry name" value="NOS"/>
    <property type="match status" value="1"/>
</dbReference>
<reference evidence="15" key="1">
    <citation type="submission" date="2021-04" db="EMBL/GenBank/DDBJ databases">
        <title>Complete Genome Sequences of Macrococcus spp. from dog and cattle.</title>
        <authorList>
            <person name="Schwendener S."/>
            <person name="Perreten V."/>
        </authorList>
    </citation>
    <scope>NUCLEOTIDE SEQUENCE</scope>
    <source>
        <strain evidence="15">Epi0143-OL</strain>
    </source>
</reference>
<dbReference type="InterPro" id="IPR044940">
    <property type="entry name" value="NOS_dom_2"/>
</dbReference>
<evidence type="ECO:0000256" key="7">
    <source>
        <dbReference type="ARBA" id="ARBA00022617"/>
    </source>
</evidence>
<evidence type="ECO:0000256" key="1">
    <source>
        <dbReference type="ARBA" id="ARBA00001963"/>
    </source>
</evidence>
<evidence type="ECO:0000256" key="2">
    <source>
        <dbReference type="ARBA" id="ARBA00001971"/>
    </source>
</evidence>
<dbReference type="InterPro" id="IPR004030">
    <property type="entry name" value="NOS_N"/>
</dbReference>
<evidence type="ECO:0000256" key="3">
    <source>
        <dbReference type="ARBA" id="ARBA00002642"/>
    </source>
</evidence>